<sequence>MGATTVSLPADEQGRVCHRTFYCCLTLYNGGPDLILTCLQFYENLTASDLVGPGKTKQIHWSTKTANKILRFCAKNNIAAGAYDAVLLADLMIVIGFDSSNDEVYAALLKKLLTFFKGNVTPKSLHNAVQITKGSEAHSDSHVAWATYTDEWFHAKSIRENPGAPAGSTIVYRPAVARPWATEAMITARILEVRNGGIHEQDASLEVRNSVVHEQDASTDSAYKLAQAQAEIARLNRELGKKSSPSTTFTDTLATMLSLPSTSIAHFLAENPAGFAKEICRWLKTSDDVIQEQAHEITMLKNQVSQNDGTVANLRAQIRDTLDEMRAQAQPGTVHYSDILPSRVEAPARATAASPFPFTPHFSPRLSTTPATAGPRVANSRRTTSDHRRATVCDYDTEDEDHNEEDGEGVEFKPALLSPPRSPLPLSNPVGDHPYRGSNLRFLIFPIIIVHLHASLVDTPCLKVHPGDLGRACSSALVDQFITSVHVIQVLTDRTGKPLAGFPLGSRGRKYLFSPAANPFSSAPQDPFTPSSIDIYLQQRQGTMSARIEAVREAADNLLWACSPEPETDDGQPKRESSETAKATEALLGFLGAVDKLLEDPAFRGLSARQLRTMTSNAFVLDEADIQKAIDEMDEDLRGAFYGKHTAEQHMRGGRGVAWMPDKDQVDILENLNRGLGFSRYPSASELGAVLQRLRLYSGYRPFDRRMALKVLRWSESRSPKRKNQSAASKAEVEKLVDKALDLIEEARQGELPSRGSGSRVRFAEATDPPLSDEHTPIPPNHAEQPPRPNPRRISVVPTVEREPSQLRDNPYYTSALSELRDLFKNLKPTADVDSMSEEVLEERVVEHIASVKKFAEKNRKAIEAKKRELAELKGTHRANVHPGCVAATCLYFAFVKWMRAWRVKIEVLKSALPSGPPHKLPQKLDPGFYASSFLMTDPDARYHQYQRQGHRFQSASTRKSAALARSSVFWRLTAANCRPAPPYLDLSRILRATMMLSQQWTFADWKKSGPTVLPDSDGPSADDSAIDIPKGERSPSRQNINANQKRARNTKKGVTETALRLLGLMIPAFQVLHQNMRRVKGSQIAMEALLAEGLVAAKGTCGQATFDALVDTFSSELGRQAQRPPKRKLESQVQRQPKRQKRATQAVIPRIDEPLQTPFDYQHSDARCFGWQGTGYATLLAPTQVGEQQNQQQLGMSSRPGVGSSSTPDGLNSGYGPDGLNSGYGPDGLELGHGRGSEPVDFRDTGNEPFDAQQGIRGIAGMIDKRVAVTEWEMMKTRFAVEDEARPQSWKTVLAVTEMDLPSMATCTPAATKFENLTLGEVCTSKAIRWEKPTKHRILVFCARHRLSQHVLHPRLLGQLMVYLGWDREDIGDAAYKSLAKRVARHVFSDITVKKLAPAFTEIQHGTSYTVTWRSYTDLWNDAYNFDLHGTEPPADDPGTEREPVTRVYLTQDACIKALMEMRATGDFAQEPLPQPTPTQTPVYDRVAPIAAQPSAQQTPTPIHDRPASPPALPQQAATHTHPVDSTARTDVEMAAVCYPSAMLADLRYVNNVSSTDVFALL</sequence>
<feature type="region of interest" description="Disordered" evidence="1">
    <location>
        <begin position="767"/>
        <end position="809"/>
    </location>
</feature>
<feature type="region of interest" description="Disordered" evidence="1">
    <location>
        <begin position="1495"/>
        <end position="1528"/>
    </location>
</feature>
<feature type="compositionally biased region" description="Acidic residues" evidence="1">
    <location>
        <begin position="395"/>
        <end position="409"/>
    </location>
</feature>
<name>A0A9W7SWL0_9PEZI</name>
<feature type="compositionally biased region" description="Low complexity" evidence="1">
    <location>
        <begin position="1015"/>
        <end position="1029"/>
    </location>
</feature>
<dbReference type="Proteomes" id="UP001138500">
    <property type="component" value="Unassembled WGS sequence"/>
</dbReference>
<feature type="region of interest" description="Disordered" evidence="1">
    <location>
        <begin position="1118"/>
        <end position="1152"/>
    </location>
</feature>
<gene>
    <name evidence="2" type="ORF">Tdes44962_MAKER08449</name>
</gene>
<reference evidence="2 3" key="2">
    <citation type="journal article" date="2021" name="Curr. Genet.">
        <title>Genetic response to nitrogen starvation in the aggressive Eucalyptus foliar pathogen Teratosphaeria destructans.</title>
        <authorList>
            <person name="Havenga M."/>
            <person name="Wingfield B.D."/>
            <person name="Wingfield M.J."/>
            <person name="Dreyer L.L."/>
            <person name="Roets F."/>
            <person name="Aylward J."/>
        </authorList>
    </citation>
    <scope>NUCLEOTIDE SEQUENCE [LARGE SCALE GENOMIC DNA]</scope>
    <source>
        <strain evidence="2">CMW44962</strain>
    </source>
</reference>
<dbReference type="EMBL" id="RIBY02000835">
    <property type="protein sequence ID" value="KAH9836858.1"/>
    <property type="molecule type" value="Genomic_DNA"/>
</dbReference>
<accession>A0A9W7SWL0</accession>
<feature type="region of interest" description="Disordered" evidence="1">
    <location>
        <begin position="1012"/>
        <end position="1053"/>
    </location>
</feature>
<proteinExistence type="predicted"/>
<feature type="compositionally biased region" description="Basic and acidic residues" evidence="1">
    <location>
        <begin position="1231"/>
        <end position="1242"/>
    </location>
</feature>
<evidence type="ECO:0000313" key="3">
    <source>
        <dbReference type="Proteomes" id="UP001138500"/>
    </source>
</evidence>
<feature type="region of interest" description="Disordered" evidence="1">
    <location>
        <begin position="1187"/>
        <end position="1242"/>
    </location>
</feature>
<comment type="caution">
    <text evidence="2">The sequence shown here is derived from an EMBL/GenBank/DDBJ whole genome shotgun (WGS) entry which is preliminary data.</text>
</comment>
<keyword evidence="3" id="KW-1185">Reference proteome</keyword>
<feature type="region of interest" description="Disordered" evidence="1">
    <location>
        <begin position="355"/>
        <end position="430"/>
    </location>
</feature>
<protein>
    <submittedName>
        <fullName evidence="2">Uncharacterized protein</fullName>
    </submittedName>
</protein>
<evidence type="ECO:0000256" key="1">
    <source>
        <dbReference type="SAM" id="MobiDB-lite"/>
    </source>
</evidence>
<evidence type="ECO:0000313" key="2">
    <source>
        <dbReference type="EMBL" id="KAH9836858.1"/>
    </source>
</evidence>
<feature type="compositionally biased region" description="Low complexity" evidence="1">
    <location>
        <begin position="414"/>
        <end position="429"/>
    </location>
</feature>
<organism evidence="2 3">
    <name type="scientific">Teratosphaeria destructans</name>
    <dbReference type="NCBI Taxonomy" id="418781"/>
    <lineage>
        <taxon>Eukaryota</taxon>
        <taxon>Fungi</taxon>
        <taxon>Dikarya</taxon>
        <taxon>Ascomycota</taxon>
        <taxon>Pezizomycotina</taxon>
        <taxon>Dothideomycetes</taxon>
        <taxon>Dothideomycetidae</taxon>
        <taxon>Mycosphaerellales</taxon>
        <taxon>Teratosphaeriaceae</taxon>
        <taxon>Teratosphaeria</taxon>
    </lineage>
</organism>
<reference evidence="2 3" key="1">
    <citation type="journal article" date="2018" name="IMA Fungus">
        <title>IMA Genome-F 10: Nine draft genome sequences of Claviceps purpurea s.lat., including C. arundinis, C. humidiphila, and C. cf. spartinae, pseudomolecules for the pitch canker pathogen Fusarium circinatum, draft genome of Davidsoniella eucalypti, Grosmannia galeiformis, Quambalaria eucalypti, and Teratosphaeria destructans.</title>
        <authorList>
            <person name="Wingfield B.D."/>
            <person name="Liu M."/>
            <person name="Nguyen H.D."/>
            <person name="Lane F.A."/>
            <person name="Morgan S.W."/>
            <person name="De Vos L."/>
            <person name="Wilken P.M."/>
            <person name="Duong T.A."/>
            <person name="Aylward J."/>
            <person name="Coetzee M.P."/>
            <person name="Dadej K."/>
            <person name="De Beer Z.W."/>
            <person name="Findlay W."/>
            <person name="Havenga M."/>
            <person name="Kolarik M."/>
            <person name="Menzies J.G."/>
            <person name="Naidoo K."/>
            <person name="Pochopski O."/>
            <person name="Shoukouhi P."/>
            <person name="Santana Q.C."/>
            <person name="Seifert K.A."/>
            <person name="Soal N."/>
            <person name="Steenkamp E.T."/>
            <person name="Tatham C.T."/>
            <person name="van der Nest M.A."/>
            <person name="Wingfield M.J."/>
        </authorList>
    </citation>
    <scope>NUCLEOTIDE SEQUENCE [LARGE SCALE GENOMIC DNA]</scope>
    <source>
        <strain evidence="2">CMW44962</strain>
    </source>
</reference>